<keyword evidence="2" id="KW-0472">Membrane</keyword>
<dbReference type="RefSeq" id="WP_083132740.1">
    <property type="nucleotide sequence ID" value="NZ_AP022607.1"/>
</dbReference>
<dbReference type="EMBL" id="AP022607">
    <property type="protein sequence ID" value="BBZ15181.1"/>
    <property type="molecule type" value="Genomic_DNA"/>
</dbReference>
<accession>A0A7I7WF01</accession>
<evidence type="ECO:0000313" key="4">
    <source>
        <dbReference type="EMBL" id="ORA35469.1"/>
    </source>
</evidence>
<reference evidence="3" key="3">
    <citation type="submission" date="2020-02" db="EMBL/GenBank/DDBJ databases">
        <authorList>
            <person name="Matsumoto Y."/>
            <person name="Motooka D."/>
            <person name="Nakamura S."/>
        </authorList>
    </citation>
    <scope>NUCLEOTIDE SEQUENCE</scope>
    <source>
        <strain evidence="3">JCM 12687</strain>
        <plasmid evidence="3">pJCM12687</plasmid>
    </source>
</reference>
<protein>
    <recommendedName>
        <fullName evidence="7">DUF4878 domain-containing protein</fullName>
    </recommendedName>
</protein>
<evidence type="ECO:0008006" key="7">
    <source>
        <dbReference type="Google" id="ProtNLM"/>
    </source>
</evidence>
<evidence type="ECO:0000256" key="2">
    <source>
        <dbReference type="SAM" id="Phobius"/>
    </source>
</evidence>
<keyword evidence="6" id="KW-1185">Reference proteome</keyword>
<evidence type="ECO:0000313" key="3">
    <source>
        <dbReference type="EMBL" id="BBZ15181.1"/>
    </source>
</evidence>
<reference evidence="4 5" key="1">
    <citation type="submission" date="2016-12" db="EMBL/GenBank/DDBJ databases">
        <title>The new phylogeny of genus Mycobacterium.</title>
        <authorList>
            <person name="Tortoli E."/>
            <person name="Trovato A."/>
            <person name="Cirillo D.M."/>
        </authorList>
    </citation>
    <scope>NUCLEOTIDE SEQUENCE [LARGE SCALE GENOMIC DNA]</scope>
    <source>
        <strain evidence="4 5">DSM 44624</strain>
    </source>
</reference>
<evidence type="ECO:0000313" key="5">
    <source>
        <dbReference type="Proteomes" id="UP000192441"/>
    </source>
</evidence>
<gene>
    <name evidence="4" type="ORF">BST20_17930</name>
    <name evidence="3" type="ORF">MBRA_53760</name>
</gene>
<name>A0A7I7WF01_9MYCO</name>
<dbReference type="Gene3D" id="3.10.450.50">
    <property type="match status" value="1"/>
</dbReference>
<keyword evidence="2" id="KW-1133">Transmembrane helix</keyword>
<dbReference type="Proteomes" id="UP000192441">
    <property type="component" value="Unassembled WGS sequence"/>
</dbReference>
<evidence type="ECO:0000313" key="6">
    <source>
        <dbReference type="Proteomes" id="UP000467379"/>
    </source>
</evidence>
<dbReference type="OrthoDB" id="4380755at2"/>
<feature type="transmembrane region" description="Helical" evidence="2">
    <location>
        <begin position="79"/>
        <end position="100"/>
    </location>
</feature>
<feature type="region of interest" description="Disordered" evidence="1">
    <location>
        <begin position="1"/>
        <end position="23"/>
    </location>
</feature>
<dbReference type="Proteomes" id="UP000467379">
    <property type="component" value="Plasmid pJCM12687"/>
</dbReference>
<sequence length="394" mass="41412">MTEWSYEGNGYAPAPSDTDLAAAPQPDQQFAASEHYRAHDQWWAPPQPTVVPQAVPTQGGWPPFAPAHYGPPRKSRAPLVITLGVIAVAVTVMVVAVIAVRAIGLGIGGEGSPSDTVKGYLEALSRGDADTALSYSNDQPASKEFLTDDVLKRQITKWPITNIRILNAADADHSFGFAEVHAVATFGDQTSDTTLSVKKVDGHWKLDSATIKLDLSNPGGMDNQALQTLTIFGRPAGQSAAYVFPGWVDLGSSNANLAVKSKPMLLDSLRSTGGLYLSDVTFELSDAGKAAVMSALAKSLEGCTASPMLAPPNCPQNDYDPSIVDGTVVWGTPDLSGVKVGFFDPYRLQATIAGPIVFPLTAQARAGGTKQATTTSFISATADVSTSPPQITAR</sequence>
<dbReference type="EMBL" id="MVHM01000012">
    <property type="protein sequence ID" value="ORA35469.1"/>
    <property type="molecule type" value="Genomic_DNA"/>
</dbReference>
<keyword evidence="3" id="KW-0614">Plasmid</keyword>
<keyword evidence="2" id="KW-0812">Transmembrane</keyword>
<evidence type="ECO:0000256" key="1">
    <source>
        <dbReference type="SAM" id="MobiDB-lite"/>
    </source>
</evidence>
<proteinExistence type="predicted"/>
<reference evidence="3 6" key="2">
    <citation type="journal article" date="2019" name="Emerg. Microbes Infect.">
        <title>Comprehensive subspecies identification of 175 nontuberculous mycobacteria species based on 7547 genomic profiles.</title>
        <authorList>
            <person name="Matsumoto Y."/>
            <person name="Kinjo T."/>
            <person name="Motooka D."/>
            <person name="Nabeya D."/>
            <person name="Jung N."/>
            <person name="Uechi K."/>
            <person name="Horii T."/>
            <person name="Iida T."/>
            <person name="Fujita J."/>
            <person name="Nakamura S."/>
        </authorList>
    </citation>
    <scope>NUCLEOTIDE SEQUENCE [LARGE SCALE GENOMIC DNA]</scope>
    <source>
        <strain evidence="3 6">JCM 12687</strain>
        <plasmid evidence="3">pJCM12687</plasmid>
    </source>
</reference>
<organism evidence="4 5">
    <name type="scientific">Mycobacterium branderi</name>
    <dbReference type="NCBI Taxonomy" id="43348"/>
    <lineage>
        <taxon>Bacteria</taxon>
        <taxon>Bacillati</taxon>
        <taxon>Actinomycetota</taxon>
        <taxon>Actinomycetes</taxon>
        <taxon>Mycobacteriales</taxon>
        <taxon>Mycobacteriaceae</taxon>
        <taxon>Mycobacterium</taxon>
    </lineage>
</organism>
<geneLocation type="plasmid" evidence="3 6">
    <name>pJCM12687</name>
</geneLocation>
<dbReference type="AlphaFoldDB" id="A0A7I7WF01"/>